<dbReference type="Proteomes" id="UP001275867">
    <property type="component" value="Unassembled WGS sequence"/>
</dbReference>
<protein>
    <submittedName>
        <fullName evidence="1">Uncharacterized protein</fullName>
    </submittedName>
</protein>
<dbReference type="AlphaFoldDB" id="A0AAP5TB08"/>
<organism evidence="1 4">
    <name type="scientific">Pediococcus parvulus</name>
    <dbReference type="NCBI Taxonomy" id="54062"/>
    <lineage>
        <taxon>Bacteria</taxon>
        <taxon>Bacillati</taxon>
        <taxon>Bacillota</taxon>
        <taxon>Bacilli</taxon>
        <taxon>Lactobacillales</taxon>
        <taxon>Lactobacillaceae</taxon>
        <taxon>Pediococcus</taxon>
    </lineage>
</organism>
<keyword evidence="3" id="KW-1185">Reference proteome</keyword>
<proteinExistence type="predicted"/>
<name>A0AAP5TB08_9LACO</name>
<evidence type="ECO:0000313" key="1">
    <source>
        <dbReference type="EMBL" id="MDV7693298.1"/>
    </source>
</evidence>
<reference evidence="1" key="2">
    <citation type="submission" date="2019-10" db="EMBL/GenBank/DDBJ databases">
        <title>Malate fermentation in French cider.</title>
        <authorList>
            <person name="Cousin F.J."/>
            <person name="Medina Fernandez S."/>
            <person name="Misery B."/>
            <person name="Laplace J.-M."/>
            <person name="Cretenet M."/>
        </authorList>
    </citation>
    <scope>NUCLEOTIDE SEQUENCE</scope>
    <source>
        <strain evidence="1">UCMA15901</strain>
    </source>
</reference>
<dbReference type="EMBL" id="LXND01000061">
    <property type="protein sequence ID" value="OAD63644.1"/>
    <property type="molecule type" value="Genomic_DNA"/>
</dbReference>
<sequence length="129" mass="15121">MLINEIDDYIEKMSKNLSFKTSNAFEVSKKFKLKRNTASHYLNLLVHSKRLLKISTRPVIFIGREWFLNNGGNGELDGFQSLRDLHDFMKKNQKRTPLVKSLVMMLLYIKSWNNYGLLLCTLVKGCQQY</sequence>
<accession>A0AAP5TB08</accession>
<gene>
    <name evidence="2" type="ORF">A7K95_00775</name>
    <name evidence="1" type="ORF">GA842_00095</name>
</gene>
<evidence type="ECO:0000313" key="2">
    <source>
        <dbReference type="EMBL" id="OAD63644.1"/>
    </source>
</evidence>
<reference evidence="2 3" key="1">
    <citation type="submission" date="2016-05" db="EMBL/GenBank/DDBJ databases">
        <title>Draft genome sequence of Pediococcus parvulus 2.6, a probiotic beta-glucan producer strain.</title>
        <authorList>
            <person name="Mohedano M.L."/>
            <person name="Perez-Ramos A."/>
            <person name="Duenas M.T."/>
            <person name="Lamontanara A."/>
            <person name="Orru L."/>
            <person name="Spano G."/>
            <person name="Capozzi V."/>
            <person name="Lopez P."/>
        </authorList>
    </citation>
    <scope>NUCLEOTIDE SEQUENCE [LARGE SCALE GENOMIC DNA]</scope>
    <source>
        <strain evidence="2 3">2.6</strain>
    </source>
</reference>
<evidence type="ECO:0000313" key="4">
    <source>
        <dbReference type="Proteomes" id="UP001275867"/>
    </source>
</evidence>
<dbReference type="Proteomes" id="UP000077280">
    <property type="component" value="Unassembled WGS sequence"/>
</dbReference>
<evidence type="ECO:0000313" key="3">
    <source>
        <dbReference type="Proteomes" id="UP000077280"/>
    </source>
</evidence>
<dbReference type="EMBL" id="WERX01000001">
    <property type="protein sequence ID" value="MDV7693298.1"/>
    <property type="molecule type" value="Genomic_DNA"/>
</dbReference>
<dbReference type="RefSeq" id="WP_068807321.1">
    <property type="nucleotide sequence ID" value="NZ_CP158977.1"/>
</dbReference>
<comment type="caution">
    <text evidence="1">The sequence shown here is derived from an EMBL/GenBank/DDBJ whole genome shotgun (WGS) entry which is preliminary data.</text>
</comment>